<keyword evidence="1" id="KW-0812">Transmembrane</keyword>
<keyword evidence="1" id="KW-1133">Transmembrane helix</keyword>
<proteinExistence type="predicted"/>
<sequence>MGLDRNTRVNKRAELLMEKYQFNLDRCYMYYFDENNNPANHSTTPPPPPTTESVSYQSTGSPFWSRYLVPVISGSVGLVLLACCVIICCVCTARRERKKRKEIEGEYKIVASTLTNITDSEDGCTYETLSMKDPTYNSGVKLPTRKHKGKIKGVSNPFSAVRRLLSEDGESTGSNDTTITYTTDYKRSQPLPAIPEAFNNKDNVKAIDEYTEIGSDVIRGPNEYHHLHQSGRHKNDFIDGNPYDALRQSQLLEYRKDSNKTDEYFVLETKKSEGNDQEVPTNQQSGGYFSLEKVQRVNSGSALCKNNSQGVVIPPESVRALENNLHPKTSTERVPKVNQEEIVGESSEVRECNPQTHLEQTQNRLSNAYFTLTSENDSNPTQLPPPPNDYIDLENPAGNRASYVEPSEFQIHSYVDVVADFANGKITKGGSMPAYAAVQK</sequence>
<dbReference type="RefSeq" id="XP_022299989.1">
    <property type="nucleotide sequence ID" value="XM_022444281.1"/>
</dbReference>
<dbReference type="Proteomes" id="UP000694844">
    <property type="component" value="Chromosome 8"/>
</dbReference>
<name>A0A8B8BB61_CRAVI</name>
<dbReference type="AlphaFoldDB" id="A0A8B8BB61"/>
<keyword evidence="2" id="KW-1185">Reference proteome</keyword>
<keyword evidence="1" id="KW-0472">Membrane</keyword>
<gene>
    <name evidence="3" type="primary">LOC111108415</name>
</gene>
<evidence type="ECO:0000256" key="1">
    <source>
        <dbReference type="SAM" id="Phobius"/>
    </source>
</evidence>
<accession>A0A8B8BB61</accession>
<protein>
    <submittedName>
        <fullName evidence="3">Uncharacterized protein LOC111108415</fullName>
    </submittedName>
</protein>
<evidence type="ECO:0000313" key="3">
    <source>
        <dbReference type="RefSeq" id="XP_022299989.1"/>
    </source>
</evidence>
<evidence type="ECO:0000313" key="2">
    <source>
        <dbReference type="Proteomes" id="UP000694844"/>
    </source>
</evidence>
<organism evidence="2 3">
    <name type="scientific">Crassostrea virginica</name>
    <name type="common">Eastern oyster</name>
    <dbReference type="NCBI Taxonomy" id="6565"/>
    <lineage>
        <taxon>Eukaryota</taxon>
        <taxon>Metazoa</taxon>
        <taxon>Spiralia</taxon>
        <taxon>Lophotrochozoa</taxon>
        <taxon>Mollusca</taxon>
        <taxon>Bivalvia</taxon>
        <taxon>Autobranchia</taxon>
        <taxon>Pteriomorphia</taxon>
        <taxon>Ostreida</taxon>
        <taxon>Ostreoidea</taxon>
        <taxon>Ostreidae</taxon>
        <taxon>Crassostrea</taxon>
    </lineage>
</organism>
<dbReference type="OrthoDB" id="6143115at2759"/>
<feature type="transmembrane region" description="Helical" evidence="1">
    <location>
        <begin position="67"/>
        <end position="93"/>
    </location>
</feature>
<reference evidence="3" key="1">
    <citation type="submission" date="2025-08" db="UniProtKB">
        <authorList>
            <consortium name="RefSeq"/>
        </authorList>
    </citation>
    <scope>IDENTIFICATION</scope>
    <source>
        <tissue evidence="3">Whole sample</tissue>
    </source>
</reference>
<dbReference type="GeneID" id="111108415"/>
<dbReference type="KEGG" id="cvn:111108415"/>